<reference evidence="2 3" key="1">
    <citation type="submission" date="2016-10" db="EMBL/GenBank/DDBJ databases">
        <authorList>
            <person name="de Groot N.N."/>
        </authorList>
    </citation>
    <scope>NUCLEOTIDE SEQUENCE [LARGE SCALE GENOMIC DNA]</scope>
    <source>
        <strain evidence="2 3">DSM 18610</strain>
    </source>
</reference>
<protein>
    <recommendedName>
        <fullName evidence="4">Transposase DDE domain-containing protein</fullName>
    </recommendedName>
</protein>
<dbReference type="STRING" id="390241.SAMN04488023_111172"/>
<dbReference type="EMBL" id="FOGG01000011">
    <property type="protein sequence ID" value="SER59006.1"/>
    <property type="molecule type" value="Genomic_DNA"/>
</dbReference>
<organism evidence="2 3">
    <name type="scientific">Pedobacter rhizosphaerae</name>
    <dbReference type="NCBI Taxonomy" id="390241"/>
    <lineage>
        <taxon>Bacteria</taxon>
        <taxon>Pseudomonadati</taxon>
        <taxon>Bacteroidota</taxon>
        <taxon>Sphingobacteriia</taxon>
        <taxon>Sphingobacteriales</taxon>
        <taxon>Sphingobacteriaceae</taxon>
        <taxon>Pedobacter</taxon>
    </lineage>
</organism>
<dbReference type="Proteomes" id="UP000199572">
    <property type="component" value="Unassembled WGS sequence"/>
</dbReference>
<accession>A0A1H9TTR0</accession>
<proteinExistence type="predicted"/>
<dbReference type="AlphaFoldDB" id="A0A1H9TTR0"/>
<name>A0A1H9TTR0_9SPHI</name>
<feature type="non-terminal residue" evidence="2">
    <location>
        <position position="1"/>
    </location>
</feature>
<evidence type="ECO:0000313" key="3">
    <source>
        <dbReference type="Proteomes" id="UP000199572"/>
    </source>
</evidence>
<dbReference type="EMBL" id="FOGG01000024">
    <property type="protein sequence ID" value="SES00506.1"/>
    <property type="molecule type" value="Genomic_DNA"/>
</dbReference>
<dbReference type="SUPFAM" id="SSF53098">
    <property type="entry name" value="Ribonuclease H-like"/>
    <property type="match status" value="1"/>
</dbReference>
<sequence length="97" mass="11458">FKRLKQNFQLHNFLGDNQNAIKIQIWCTLIADLLIKLVKDKADKNRKSKWSFSNVAGLIRQHLGTYIDLVIFLTNPEKALIGYKEYRPQYQMTLFKT</sequence>
<gene>
    <name evidence="1" type="ORF">SAMN04488023_111172</name>
    <name evidence="2" type="ORF">SAMN04488023_12484</name>
</gene>
<evidence type="ECO:0008006" key="4">
    <source>
        <dbReference type="Google" id="ProtNLM"/>
    </source>
</evidence>
<keyword evidence="3" id="KW-1185">Reference proteome</keyword>
<evidence type="ECO:0000313" key="1">
    <source>
        <dbReference type="EMBL" id="SER59006.1"/>
    </source>
</evidence>
<evidence type="ECO:0000313" key="2">
    <source>
        <dbReference type="EMBL" id="SES00506.1"/>
    </source>
</evidence>
<dbReference type="InterPro" id="IPR012337">
    <property type="entry name" value="RNaseH-like_sf"/>
</dbReference>